<name>A0A9R0Q5A1_TRITD</name>
<reference evidence="1 2" key="1">
    <citation type="submission" date="2017-09" db="EMBL/GenBank/DDBJ databases">
        <authorList>
            <consortium name="International Durum Wheat Genome Sequencing Consortium (IDWGSC)"/>
            <person name="Milanesi L."/>
        </authorList>
    </citation>
    <scope>NUCLEOTIDE SEQUENCE [LARGE SCALE GENOMIC DNA]</scope>
    <source>
        <strain evidence="2">cv. Svevo</strain>
    </source>
</reference>
<dbReference type="EMBL" id="LT934111">
    <property type="protein sequence ID" value="VAH05177.1"/>
    <property type="molecule type" value="Genomic_DNA"/>
</dbReference>
<accession>A0A9R0Q5A1</accession>
<dbReference type="OMA" id="NCEPMPR"/>
<evidence type="ECO:0000313" key="1">
    <source>
        <dbReference type="EMBL" id="VAH05177.1"/>
    </source>
</evidence>
<dbReference type="Proteomes" id="UP000324705">
    <property type="component" value="Chromosome 1A"/>
</dbReference>
<sequence>MAPDEDDDDLTSRIVCVDMQNSPVQNDPVYVLKPVVVQTARYPPQAPMNERVTGCNCEPMPRLKNRQHQSSVLETINEVHDGPAQDDDEHMDAANESDDHIECWTKIVPQDDWERELEQVFVLRPKTRCPQYPQAQEDQSSQSNDKACADTCTDNCEKARTARCSVAQKKITKMMFC</sequence>
<proteinExistence type="predicted"/>
<dbReference type="Gramene" id="TRITD1Av1G116940.1">
    <property type="protein sequence ID" value="TRITD1Av1G116940.1"/>
    <property type="gene ID" value="TRITD1Av1G116940"/>
</dbReference>
<organism evidence="1 2">
    <name type="scientific">Triticum turgidum subsp. durum</name>
    <name type="common">Durum wheat</name>
    <name type="synonym">Triticum durum</name>
    <dbReference type="NCBI Taxonomy" id="4567"/>
    <lineage>
        <taxon>Eukaryota</taxon>
        <taxon>Viridiplantae</taxon>
        <taxon>Streptophyta</taxon>
        <taxon>Embryophyta</taxon>
        <taxon>Tracheophyta</taxon>
        <taxon>Spermatophyta</taxon>
        <taxon>Magnoliopsida</taxon>
        <taxon>Liliopsida</taxon>
        <taxon>Poales</taxon>
        <taxon>Poaceae</taxon>
        <taxon>BOP clade</taxon>
        <taxon>Pooideae</taxon>
        <taxon>Triticodae</taxon>
        <taxon>Triticeae</taxon>
        <taxon>Triticinae</taxon>
        <taxon>Triticum</taxon>
    </lineage>
</organism>
<keyword evidence="2" id="KW-1185">Reference proteome</keyword>
<gene>
    <name evidence="1" type="ORF">TRITD_1Av1G116940</name>
</gene>
<evidence type="ECO:0000313" key="2">
    <source>
        <dbReference type="Proteomes" id="UP000324705"/>
    </source>
</evidence>
<dbReference type="AlphaFoldDB" id="A0A9R0Q5A1"/>
<protein>
    <submittedName>
        <fullName evidence="1">Uncharacterized protein</fullName>
    </submittedName>
</protein>